<comment type="caution">
    <text evidence="9">The sequence shown here is derived from an EMBL/GenBank/DDBJ whole genome shotgun (WGS) entry which is preliminary data.</text>
</comment>
<feature type="transmembrane region" description="Helical" evidence="7">
    <location>
        <begin position="20"/>
        <end position="43"/>
    </location>
</feature>
<gene>
    <name evidence="9" type="ORF">CYJ10_17860</name>
</gene>
<evidence type="ECO:0000259" key="8">
    <source>
        <dbReference type="PROSITE" id="PS50253"/>
    </source>
</evidence>
<dbReference type="PANTHER" id="PTHR11403">
    <property type="entry name" value="CYTOCHROME C OXIDASE SUBUNIT III"/>
    <property type="match status" value="1"/>
</dbReference>
<dbReference type="SUPFAM" id="SSF81452">
    <property type="entry name" value="Cytochrome c oxidase subunit III-like"/>
    <property type="match status" value="1"/>
</dbReference>
<dbReference type="GO" id="GO:0004129">
    <property type="term" value="F:cytochrome-c oxidase activity"/>
    <property type="evidence" value="ECO:0007669"/>
    <property type="project" value="InterPro"/>
</dbReference>
<dbReference type="AlphaFoldDB" id="A0A2N5CAB1"/>
<dbReference type="Proteomes" id="UP000234341">
    <property type="component" value="Unassembled WGS sequence"/>
</dbReference>
<evidence type="ECO:0000313" key="9">
    <source>
        <dbReference type="EMBL" id="PLP99162.1"/>
    </source>
</evidence>
<dbReference type="PANTHER" id="PTHR11403:SF6">
    <property type="entry name" value="NITRIC OXIDE REDUCTASE SUBUNIT E"/>
    <property type="match status" value="1"/>
</dbReference>
<keyword evidence="3 6" id="KW-0812">Transmembrane</keyword>
<comment type="subcellular location">
    <subcellularLocation>
        <location evidence="6">Cell membrane</location>
        <topology evidence="6">Multi-pass membrane protein</topology>
    </subcellularLocation>
    <subcellularLocation>
        <location evidence="1">Membrane</location>
        <topology evidence="1">Multi-pass membrane protein</topology>
    </subcellularLocation>
</comment>
<evidence type="ECO:0000256" key="7">
    <source>
        <dbReference type="SAM" id="Phobius"/>
    </source>
</evidence>
<dbReference type="InterPro" id="IPR035973">
    <property type="entry name" value="Cyt_c_oxidase_su3-like_sf"/>
</dbReference>
<evidence type="ECO:0000256" key="3">
    <source>
        <dbReference type="ARBA" id="ARBA00022692"/>
    </source>
</evidence>
<dbReference type="Pfam" id="PF00510">
    <property type="entry name" value="COX3"/>
    <property type="match status" value="1"/>
</dbReference>
<dbReference type="InterPro" id="IPR000298">
    <property type="entry name" value="Cyt_c_oxidase-like_su3"/>
</dbReference>
<dbReference type="InterPro" id="IPR013833">
    <property type="entry name" value="Cyt_c_oxidase_su3_a-hlx"/>
</dbReference>
<dbReference type="RefSeq" id="WP_101682816.1">
    <property type="nucleotide sequence ID" value="NZ_PJRP01000008.1"/>
</dbReference>
<keyword evidence="4 7" id="KW-1133">Transmembrane helix</keyword>
<dbReference type="InterPro" id="IPR024791">
    <property type="entry name" value="Cyt_c/ubiquinol_Oxase_su3"/>
</dbReference>
<protein>
    <recommendedName>
        <fullName evidence="8">Heme-copper oxidase subunit III family profile domain-containing protein</fullName>
    </recommendedName>
</protein>
<organism evidence="9 10">
    <name type="scientific">Cupriavidus pauculus</name>
    <dbReference type="NCBI Taxonomy" id="82633"/>
    <lineage>
        <taxon>Bacteria</taxon>
        <taxon>Pseudomonadati</taxon>
        <taxon>Pseudomonadota</taxon>
        <taxon>Betaproteobacteria</taxon>
        <taxon>Burkholderiales</taxon>
        <taxon>Burkholderiaceae</taxon>
        <taxon>Cupriavidus</taxon>
    </lineage>
</organism>
<dbReference type="Gene3D" id="1.20.120.80">
    <property type="entry name" value="Cytochrome c oxidase, subunit III, four-helix bundle"/>
    <property type="match status" value="1"/>
</dbReference>
<name>A0A2N5CAB1_9BURK</name>
<evidence type="ECO:0000256" key="2">
    <source>
        <dbReference type="ARBA" id="ARBA00010581"/>
    </source>
</evidence>
<dbReference type="OrthoDB" id="9810850at2"/>
<dbReference type="PROSITE" id="PS50253">
    <property type="entry name" value="COX3"/>
    <property type="match status" value="1"/>
</dbReference>
<proteinExistence type="inferred from homology"/>
<feature type="transmembrane region" description="Helical" evidence="7">
    <location>
        <begin position="185"/>
        <end position="203"/>
    </location>
</feature>
<evidence type="ECO:0000256" key="6">
    <source>
        <dbReference type="RuleBase" id="RU003376"/>
    </source>
</evidence>
<feature type="domain" description="Heme-copper oxidase subunit III family profile" evidence="8">
    <location>
        <begin position="1"/>
        <end position="206"/>
    </location>
</feature>
<dbReference type="CDD" id="cd02862">
    <property type="entry name" value="NorE_like"/>
    <property type="match status" value="1"/>
</dbReference>
<feature type="transmembrane region" description="Helical" evidence="7">
    <location>
        <begin position="63"/>
        <end position="84"/>
    </location>
</feature>
<evidence type="ECO:0000256" key="4">
    <source>
        <dbReference type="ARBA" id="ARBA00022989"/>
    </source>
</evidence>
<comment type="similarity">
    <text evidence="2 6">Belongs to the cytochrome c oxidase subunit 3 family.</text>
</comment>
<evidence type="ECO:0000313" key="10">
    <source>
        <dbReference type="Proteomes" id="UP000234341"/>
    </source>
</evidence>
<sequence length="209" mass="22499">MSAPPFQFDSGSQQRLAARLGIWIFLATELMFFGPLFMGYYFVRFTDLAGLTLAARHTDLLLGTVNTVVLMTSSLCMALAVAAAEAGNRRGAVRLLCAVAALGLIFLLIKGVEYAKDIAAGFVPDNAAGPGGHGGQMFRLLYYAMTGLHAVHLCIGIALVLGFAMAIRAGRHASANLARLETVGLYWHFVDVIWLFLFPILYLPGRSAT</sequence>
<dbReference type="GO" id="GO:0005886">
    <property type="term" value="C:plasma membrane"/>
    <property type="evidence" value="ECO:0007669"/>
    <property type="project" value="UniProtKB-SubCell"/>
</dbReference>
<evidence type="ECO:0000256" key="1">
    <source>
        <dbReference type="ARBA" id="ARBA00004141"/>
    </source>
</evidence>
<keyword evidence="5 7" id="KW-0472">Membrane</keyword>
<evidence type="ECO:0000256" key="5">
    <source>
        <dbReference type="ARBA" id="ARBA00023136"/>
    </source>
</evidence>
<dbReference type="EMBL" id="PJRP01000008">
    <property type="protein sequence ID" value="PLP99162.1"/>
    <property type="molecule type" value="Genomic_DNA"/>
</dbReference>
<feature type="transmembrane region" description="Helical" evidence="7">
    <location>
        <begin position="140"/>
        <end position="164"/>
    </location>
</feature>
<dbReference type="GO" id="GO:0019646">
    <property type="term" value="P:aerobic electron transport chain"/>
    <property type="evidence" value="ECO:0007669"/>
    <property type="project" value="InterPro"/>
</dbReference>
<reference evidence="9 10" key="1">
    <citation type="submission" date="2017-12" db="EMBL/GenBank/DDBJ databases">
        <title>Genome sequence of the active heterotrophic nitrifier-denitrifier, Cupriavidus pauculus UM1.</title>
        <authorList>
            <person name="Putonti C."/>
            <person name="Castignetti D."/>
        </authorList>
    </citation>
    <scope>NUCLEOTIDE SEQUENCE [LARGE SCALE GENOMIC DNA]</scope>
    <source>
        <strain evidence="9 10">UM1</strain>
    </source>
</reference>
<feature type="transmembrane region" description="Helical" evidence="7">
    <location>
        <begin position="91"/>
        <end position="109"/>
    </location>
</feature>
<accession>A0A2N5CAB1</accession>